<accession>A0ABV0A2J0</accession>
<dbReference type="EMBL" id="JAQYXP010000004">
    <property type="protein sequence ID" value="MEN3237976.1"/>
    <property type="molecule type" value="Genomic_DNA"/>
</dbReference>
<protein>
    <submittedName>
        <fullName evidence="2">Uncharacterized protein</fullName>
    </submittedName>
</protein>
<gene>
    <name evidence="2" type="ORF">PUR29_31405</name>
</gene>
<reference evidence="2 3" key="1">
    <citation type="journal article" date="2023" name="PLoS ONE">
        <title>Complete genome assembly of Hawai'i environmental nontuberculous mycobacteria reveals unexpected co-isolation with methylobacteria.</title>
        <authorList>
            <person name="Hendrix J."/>
            <person name="Epperson L.E."/>
            <person name="Tong E.I."/>
            <person name="Chan Y.L."/>
            <person name="Hasan N.A."/>
            <person name="Dawrs S.N."/>
            <person name="Norton G.J."/>
            <person name="Virdi R."/>
            <person name="Crooks J.L."/>
            <person name="Chan E.D."/>
            <person name="Honda J.R."/>
            <person name="Strong M."/>
        </authorList>
    </citation>
    <scope>NUCLEOTIDE SEQUENCE [LARGE SCALE GENOMIC DNA]</scope>
    <source>
        <strain evidence="2 3">NJH_HI04-1</strain>
    </source>
</reference>
<dbReference type="RefSeq" id="WP_145984793.1">
    <property type="nucleotide sequence ID" value="NZ_JAQYXP010000004.1"/>
</dbReference>
<dbReference type="Proteomes" id="UP001407347">
    <property type="component" value="Unassembled WGS sequence"/>
</dbReference>
<keyword evidence="3" id="KW-1185">Reference proteome</keyword>
<evidence type="ECO:0000313" key="3">
    <source>
        <dbReference type="Proteomes" id="UP001407347"/>
    </source>
</evidence>
<comment type="caution">
    <text evidence="2">The sequence shown here is derived from an EMBL/GenBank/DDBJ whole genome shotgun (WGS) entry which is preliminary data.</text>
</comment>
<evidence type="ECO:0000313" key="2">
    <source>
        <dbReference type="EMBL" id="MEN3237976.1"/>
    </source>
</evidence>
<proteinExistence type="predicted"/>
<organism evidence="2 3">
    <name type="scientific">Methylobacterium ajmalii</name>
    <dbReference type="NCBI Taxonomy" id="2738439"/>
    <lineage>
        <taxon>Bacteria</taxon>
        <taxon>Pseudomonadati</taxon>
        <taxon>Pseudomonadota</taxon>
        <taxon>Alphaproteobacteria</taxon>
        <taxon>Hyphomicrobiales</taxon>
        <taxon>Methylobacteriaceae</taxon>
        <taxon>Methylobacterium</taxon>
    </lineage>
</organism>
<sequence length="60" mass="6707">MQQHLDAILKDPATYDLAWAFQTRMQDAQPTPDLRGRPEQATATNNDASASCGYWQPSAR</sequence>
<name>A0ABV0A2J0_9HYPH</name>
<feature type="region of interest" description="Disordered" evidence="1">
    <location>
        <begin position="26"/>
        <end position="60"/>
    </location>
</feature>
<evidence type="ECO:0000256" key="1">
    <source>
        <dbReference type="SAM" id="MobiDB-lite"/>
    </source>
</evidence>